<comment type="caution">
    <text evidence="1">The sequence shown here is derived from an EMBL/GenBank/DDBJ whole genome shotgun (WGS) entry which is preliminary data.</text>
</comment>
<reference evidence="1 2" key="1">
    <citation type="submission" date="2019-11" db="EMBL/GenBank/DDBJ databases">
        <title>Growth characteristics of pneumococcus vary with the chemical composition of the capsule and with environmental conditions.</title>
        <authorList>
            <person name="Tothpal A."/>
            <person name="Desobry K."/>
            <person name="Joshi S."/>
            <person name="Wyllie A.L."/>
            <person name="Weinberger D.M."/>
        </authorList>
    </citation>
    <scope>NUCLEOTIDE SEQUENCE [LARGE SCALE GENOMIC DNA]</scope>
    <source>
        <strain evidence="2">pnumococcus09N</strain>
    </source>
</reference>
<proteinExistence type="predicted"/>
<dbReference type="EMBL" id="WNHU01000875">
    <property type="protein sequence ID" value="MTV44804.1"/>
    <property type="molecule type" value="Genomic_DNA"/>
</dbReference>
<protein>
    <submittedName>
        <fullName evidence="1">Uncharacterized protein</fullName>
    </submittedName>
</protein>
<feature type="non-terminal residue" evidence="1">
    <location>
        <position position="67"/>
    </location>
</feature>
<name>A0A7X3BZ53_STREE</name>
<organism evidence="1 2">
    <name type="scientific">Streptococcus pneumoniae</name>
    <dbReference type="NCBI Taxonomy" id="1313"/>
    <lineage>
        <taxon>Bacteria</taxon>
        <taxon>Bacillati</taxon>
        <taxon>Bacillota</taxon>
        <taxon>Bacilli</taxon>
        <taxon>Lactobacillales</taxon>
        <taxon>Streptococcaceae</taxon>
        <taxon>Streptococcus</taxon>
    </lineage>
</organism>
<evidence type="ECO:0000313" key="2">
    <source>
        <dbReference type="Proteomes" id="UP000467349"/>
    </source>
</evidence>
<sequence>MDRATAAGAVMERKARYIPQNWDARKMAAAGVDRFVADVMPLANVTAMRDPLTGQTPTRERLEEGLR</sequence>
<evidence type="ECO:0000313" key="1">
    <source>
        <dbReference type="EMBL" id="MTV44804.1"/>
    </source>
</evidence>
<gene>
    <name evidence="1" type="ORF">GM545_14845</name>
</gene>
<dbReference type="Proteomes" id="UP000467349">
    <property type="component" value="Unassembled WGS sequence"/>
</dbReference>
<dbReference type="AlphaFoldDB" id="A0A7X3BZ53"/>
<accession>A0A7X3BZ53</accession>